<dbReference type="InterPro" id="IPR040612">
    <property type="entry name" value="ArsA_HSP20-like"/>
</dbReference>
<dbReference type="NCBIfam" id="TIGR00345">
    <property type="entry name" value="GET3_arsA_TRC40"/>
    <property type="match status" value="1"/>
</dbReference>
<evidence type="ECO:0000256" key="2">
    <source>
        <dbReference type="ARBA" id="ARBA00052296"/>
    </source>
</evidence>
<sequence length="374" mass="40740">MRIVTYFGKGGVGKTTLSAATALACAARGHRTLLMSVNAGHNLGDVLGTTVGHAPTPVAPNLEAREVSALAEMRTQWPEIQDYVATILRGIGTGKSAYVQEVLLFPALEELTAMTEIWRASREGQYEVVVVDTPPTAGMMTLLSGPEGLKWILSSIETWYRRLALVATPVMQSLFPSRNPMDMLPEVSRRVGEMRAALTNPEVTSHRLVTRPERLAVTDGLRLVTYHHLYECPVESIFVNRVRRELPTQKAALATLAQSSAGLPVVEVPDQAEEPIGLPALTALAEHVFKGRDPLERALPSPLMTLEAGAEGQHALKLRLPNLELERLDLVTRAGELVLEIGHFKRNIPLPAEVRNKEAVGADYSGDTLTITFA</sequence>
<dbReference type="Proteomes" id="UP000677668">
    <property type="component" value="Chromosome 1"/>
</dbReference>
<dbReference type="PROSITE" id="PS51257">
    <property type="entry name" value="PROKAR_LIPOPROTEIN"/>
    <property type="match status" value="1"/>
</dbReference>
<dbReference type="PANTHER" id="PTHR10803">
    <property type="entry name" value="ARSENICAL PUMP-DRIVING ATPASE ARSENITE-TRANSLOCATING ATPASE"/>
    <property type="match status" value="1"/>
</dbReference>
<dbReference type="EMBL" id="CP072642">
    <property type="protein sequence ID" value="QUV93145.1"/>
    <property type="molecule type" value="Genomic_DNA"/>
</dbReference>
<dbReference type="InterPro" id="IPR008978">
    <property type="entry name" value="HSP20-like_chaperone"/>
</dbReference>
<dbReference type="InterPro" id="IPR025723">
    <property type="entry name" value="ArsA/GET3_ATPase-like"/>
</dbReference>
<dbReference type="CDD" id="cd02035">
    <property type="entry name" value="ArsA"/>
    <property type="match status" value="1"/>
</dbReference>
<comment type="similarity">
    <text evidence="1">Belongs to the arsA ATPase family.</text>
</comment>
<dbReference type="PANTHER" id="PTHR10803:SF3">
    <property type="entry name" value="ATPASE GET3"/>
    <property type="match status" value="1"/>
</dbReference>
<keyword evidence="7" id="KW-1185">Reference proteome</keyword>
<gene>
    <name evidence="6" type="ORF">J8C05_07090</name>
</gene>
<dbReference type="SUPFAM" id="SSF52540">
    <property type="entry name" value="P-loop containing nucleoside triphosphate hydrolases"/>
    <property type="match status" value="1"/>
</dbReference>
<evidence type="ECO:0000313" key="6">
    <source>
        <dbReference type="EMBL" id="QUV93145.1"/>
    </source>
</evidence>
<dbReference type="EC" id="7.3.2.7" evidence="3"/>
<organism evidence="6 7">
    <name type="scientific">Chloracidobacterium sp. N</name>
    <dbReference type="NCBI Taxonomy" id="2821540"/>
    <lineage>
        <taxon>Bacteria</taxon>
        <taxon>Pseudomonadati</taxon>
        <taxon>Acidobacteriota</taxon>
        <taxon>Terriglobia</taxon>
        <taxon>Terriglobales</taxon>
        <taxon>Acidobacteriaceae</taxon>
        <taxon>Chloracidobacterium</taxon>
        <taxon>Chloracidobacterium aggregatum</taxon>
    </lineage>
</organism>
<protein>
    <recommendedName>
        <fullName evidence="3">arsenite-transporting ATPase</fullName>
        <ecNumber evidence="3">7.3.2.7</ecNumber>
    </recommendedName>
</protein>
<dbReference type="Gene3D" id="2.60.40.790">
    <property type="match status" value="1"/>
</dbReference>
<evidence type="ECO:0000259" key="5">
    <source>
        <dbReference type="Pfam" id="PF17886"/>
    </source>
</evidence>
<reference evidence="6 7" key="1">
    <citation type="submission" date="2021-03" db="EMBL/GenBank/DDBJ databases">
        <title>Genomic and phenotypic characterization of Chloracidobacterium isolates provides evidence for multiple species.</title>
        <authorList>
            <person name="Saini M.K."/>
            <person name="Costas A.M.G."/>
            <person name="Tank M."/>
            <person name="Bryant D.A."/>
        </authorList>
    </citation>
    <scope>NUCLEOTIDE SEQUENCE [LARGE SCALE GENOMIC DNA]</scope>
    <source>
        <strain evidence="6 7">N</strain>
    </source>
</reference>
<evidence type="ECO:0000313" key="7">
    <source>
        <dbReference type="Proteomes" id="UP000677668"/>
    </source>
</evidence>
<proteinExistence type="inferred from homology"/>
<dbReference type="InterPro" id="IPR016300">
    <property type="entry name" value="ATPase_ArsA/GET3"/>
</dbReference>
<dbReference type="Pfam" id="PF17886">
    <property type="entry name" value="ArsA_HSP20"/>
    <property type="match status" value="1"/>
</dbReference>
<feature type="domain" description="ArsA HSP20-like" evidence="5">
    <location>
        <begin position="312"/>
        <end position="373"/>
    </location>
</feature>
<dbReference type="Pfam" id="PF02374">
    <property type="entry name" value="ArsA_ATPase"/>
    <property type="match status" value="1"/>
</dbReference>
<dbReference type="CDD" id="cd06464">
    <property type="entry name" value="ACD_sHsps-like"/>
    <property type="match status" value="1"/>
</dbReference>
<dbReference type="InterPro" id="IPR027417">
    <property type="entry name" value="P-loop_NTPase"/>
</dbReference>
<name>A0ABX8AWT7_9BACT</name>
<evidence type="ECO:0000256" key="3">
    <source>
        <dbReference type="ARBA" id="ARBA00066752"/>
    </source>
</evidence>
<feature type="domain" description="ArsA/GET3 Anion-transporting ATPase-like" evidence="4">
    <location>
        <begin position="1"/>
        <end position="287"/>
    </location>
</feature>
<dbReference type="RefSeq" id="WP_211421555.1">
    <property type="nucleotide sequence ID" value="NZ_CP072642.1"/>
</dbReference>
<accession>A0ABX8AWT7</accession>
<dbReference type="Gene3D" id="3.40.50.300">
    <property type="entry name" value="P-loop containing nucleotide triphosphate hydrolases"/>
    <property type="match status" value="1"/>
</dbReference>
<comment type="catalytic activity">
    <reaction evidence="2">
        <text>arsenite(in) + ATP + H2O = arsenite(out) + ADP + phosphate + H(+)</text>
        <dbReference type="Rhea" id="RHEA:11348"/>
        <dbReference type="ChEBI" id="CHEBI:15377"/>
        <dbReference type="ChEBI" id="CHEBI:15378"/>
        <dbReference type="ChEBI" id="CHEBI:29242"/>
        <dbReference type="ChEBI" id="CHEBI:30616"/>
        <dbReference type="ChEBI" id="CHEBI:43474"/>
        <dbReference type="ChEBI" id="CHEBI:456216"/>
        <dbReference type="EC" id="7.3.2.7"/>
    </reaction>
</comment>
<evidence type="ECO:0000256" key="1">
    <source>
        <dbReference type="ARBA" id="ARBA00011040"/>
    </source>
</evidence>
<evidence type="ECO:0000259" key="4">
    <source>
        <dbReference type="Pfam" id="PF02374"/>
    </source>
</evidence>